<dbReference type="PROSITE" id="PS50176">
    <property type="entry name" value="ARM_REPEAT"/>
    <property type="match status" value="1"/>
</dbReference>
<dbReference type="Pfam" id="PF00514">
    <property type="entry name" value="Arm"/>
    <property type="match status" value="1"/>
</dbReference>
<evidence type="ECO:0000256" key="4">
    <source>
        <dbReference type="ARBA" id="ARBA00022737"/>
    </source>
</evidence>
<evidence type="ECO:0000256" key="6">
    <source>
        <dbReference type="ARBA" id="ARBA00023288"/>
    </source>
</evidence>
<dbReference type="PANTHER" id="PTHR47249:SF1">
    <property type="entry name" value="VACUOLAR PROTEIN 8"/>
    <property type="match status" value="1"/>
</dbReference>
<dbReference type="AlphaFoldDB" id="A0A835HBT3"/>
<evidence type="ECO:0000256" key="3">
    <source>
        <dbReference type="ARBA" id="ARBA00022554"/>
    </source>
</evidence>
<evidence type="ECO:0000256" key="1">
    <source>
        <dbReference type="ARBA" id="ARBA00004592"/>
    </source>
</evidence>
<keyword evidence="4" id="KW-0677">Repeat</keyword>
<feature type="repeat" description="ARM" evidence="8">
    <location>
        <begin position="13"/>
        <end position="56"/>
    </location>
</feature>
<gene>
    <name evidence="9" type="ORF">IFM89_010670</name>
</gene>
<evidence type="ECO:0000256" key="5">
    <source>
        <dbReference type="ARBA" id="ARBA00023136"/>
    </source>
</evidence>
<accession>A0A835HBT3</accession>
<evidence type="ECO:0000256" key="7">
    <source>
        <dbReference type="ARBA" id="ARBA00026209"/>
    </source>
</evidence>
<keyword evidence="3" id="KW-0926">Vacuole</keyword>
<reference evidence="9 10" key="1">
    <citation type="submission" date="2020-10" db="EMBL/GenBank/DDBJ databases">
        <title>The Coptis chinensis genome and diversification of protoberbering-type alkaloids.</title>
        <authorList>
            <person name="Wang B."/>
            <person name="Shu S."/>
            <person name="Song C."/>
            <person name="Liu Y."/>
        </authorList>
    </citation>
    <scope>NUCLEOTIDE SEQUENCE [LARGE SCALE GENOMIC DNA]</scope>
    <source>
        <strain evidence="9">HL-2020</strain>
        <tissue evidence="9">Leaf</tissue>
    </source>
</reference>
<evidence type="ECO:0000313" key="10">
    <source>
        <dbReference type="Proteomes" id="UP000631114"/>
    </source>
</evidence>
<comment type="subcellular location">
    <subcellularLocation>
        <location evidence="1">Vacuole membrane</location>
        <topology evidence="1">Lipid-anchor</topology>
    </subcellularLocation>
</comment>
<keyword evidence="6" id="KW-0449">Lipoprotein</keyword>
<keyword evidence="5" id="KW-0472">Membrane</keyword>
<dbReference type="InterPro" id="IPR045156">
    <property type="entry name" value="Vac8"/>
</dbReference>
<dbReference type="Gene3D" id="1.25.10.10">
    <property type="entry name" value="Leucine-rich Repeat Variant"/>
    <property type="match status" value="1"/>
</dbReference>
<proteinExistence type="inferred from homology"/>
<dbReference type="InterPro" id="IPR000225">
    <property type="entry name" value="Armadillo"/>
</dbReference>
<name>A0A835HBT3_9MAGN</name>
<dbReference type="SMART" id="SM00185">
    <property type="entry name" value="ARM"/>
    <property type="match status" value="3"/>
</dbReference>
<organism evidence="9 10">
    <name type="scientific">Coptis chinensis</name>
    <dbReference type="NCBI Taxonomy" id="261450"/>
    <lineage>
        <taxon>Eukaryota</taxon>
        <taxon>Viridiplantae</taxon>
        <taxon>Streptophyta</taxon>
        <taxon>Embryophyta</taxon>
        <taxon>Tracheophyta</taxon>
        <taxon>Spermatophyta</taxon>
        <taxon>Magnoliopsida</taxon>
        <taxon>Ranunculales</taxon>
        <taxon>Ranunculaceae</taxon>
        <taxon>Coptidoideae</taxon>
        <taxon>Coptis</taxon>
    </lineage>
</organism>
<dbReference type="GO" id="GO:0043495">
    <property type="term" value="F:protein-membrane adaptor activity"/>
    <property type="evidence" value="ECO:0007669"/>
    <property type="project" value="InterPro"/>
</dbReference>
<keyword evidence="10" id="KW-1185">Reference proteome</keyword>
<dbReference type="InterPro" id="IPR011989">
    <property type="entry name" value="ARM-like"/>
</dbReference>
<dbReference type="SUPFAM" id="SSF48371">
    <property type="entry name" value="ARM repeat"/>
    <property type="match status" value="1"/>
</dbReference>
<dbReference type="Proteomes" id="UP000631114">
    <property type="component" value="Unassembled WGS sequence"/>
</dbReference>
<evidence type="ECO:0000313" key="9">
    <source>
        <dbReference type="EMBL" id="KAF9596406.1"/>
    </source>
</evidence>
<dbReference type="GO" id="GO:0005774">
    <property type="term" value="C:vacuolar membrane"/>
    <property type="evidence" value="ECO:0007669"/>
    <property type="project" value="UniProtKB-SubCell"/>
</dbReference>
<evidence type="ECO:0000256" key="8">
    <source>
        <dbReference type="PROSITE-ProRule" id="PRU00259"/>
    </source>
</evidence>
<dbReference type="GO" id="GO:0071562">
    <property type="term" value="P:nucleus-vacuole junction assembly"/>
    <property type="evidence" value="ECO:0007669"/>
    <property type="project" value="InterPro"/>
</dbReference>
<sequence length="226" mass="24534">MADKNQEQIVEEGGLEALLMLLGTSTNPTIHRVASGAIANLAMNDLNQVLIMSKGGAQLLSKIAFKTDDPQTLRMVAGAIANLCGNQKLHVMLKEDGGIKALFMMAQSGNSDVISQVARGMANFAKCESRGTIYGHRKGRSLLLEDVALTWLIANTTSTSASTRRHIELALCHLAQNEDNTQDFASSGALKELVRISCESSREDIRNLAKKTLKLNPIFRAEVQRV</sequence>
<dbReference type="EMBL" id="JADFTS010000007">
    <property type="protein sequence ID" value="KAF9596406.1"/>
    <property type="molecule type" value="Genomic_DNA"/>
</dbReference>
<evidence type="ECO:0000256" key="2">
    <source>
        <dbReference type="ARBA" id="ARBA00005462"/>
    </source>
</evidence>
<comment type="caution">
    <text evidence="9">The sequence shown here is derived from an EMBL/GenBank/DDBJ whole genome shotgun (WGS) entry which is preliminary data.</text>
</comment>
<protein>
    <recommendedName>
        <fullName evidence="7">Vacuolar protein 8</fullName>
    </recommendedName>
</protein>
<dbReference type="InterPro" id="IPR016024">
    <property type="entry name" value="ARM-type_fold"/>
</dbReference>
<dbReference type="PANTHER" id="PTHR47249">
    <property type="entry name" value="VACUOLAR PROTEIN 8"/>
    <property type="match status" value="1"/>
</dbReference>
<comment type="similarity">
    <text evidence="2">Belongs to the beta-catenin family.</text>
</comment>
<dbReference type="OrthoDB" id="3176171at2759"/>